<dbReference type="OrthoDB" id="4319558at2"/>
<proteinExistence type="predicted"/>
<gene>
    <name evidence="2" type="ORF">SAMN04488554_0923</name>
</gene>
<accession>A0A1H5E7Z3</accession>
<reference evidence="3" key="1">
    <citation type="submission" date="2016-10" db="EMBL/GenBank/DDBJ databases">
        <authorList>
            <person name="Varghese N."/>
            <person name="Submissions S."/>
        </authorList>
    </citation>
    <scope>NUCLEOTIDE SEQUENCE [LARGE SCALE GENOMIC DNA]</scope>
    <source>
        <strain evidence="3">DSM 21368</strain>
    </source>
</reference>
<name>A0A1H5E7Z3_9MICO</name>
<evidence type="ECO:0000313" key="3">
    <source>
        <dbReference type="Proteomes" id="UP000199220"/>
    </source>
</evidence>
<feature type="compositionally biased region" description="Basic and acidic residues" evidence="1">
    <location>
        <begin position="18"/>
        <end position="37"/>
    </location>
</feature>
<dbReference type="RefSeq" id="WP_089771888.1">
    <property type="nucleotide sequence ID" value="NZ_FNTX01000001.1"/>
</dbReference>
<dbReference type="Proteomes" id="UP000199220">
    <property type="component" value="Unassembled WGS sequence"/>
</dbReference>
<dbReference type="AlphaFoldDB" id="A0A1H5E7Z3"/>
<evidence type="ECO:0008006" key="4">
    <source>
        <dbReference type="Google" id="ProtNLM"/>
    </source>
</evidence>
<dbReference type="EMBL" id="FNTX01000001">
    <property type="protein sequence ID" value="SED87208.1"/>
    <property type="molecule type" value="Genomic_DNA"/>
</dbReference>
<dbReference type="InterPro" id="IPR035172">
    <property type="entry name" value="DUF5302"/>
</dbReference>
<evidence type="ECO:0000256" key="1">
    <source>
        <dbReference type="SAM" id="MobiDB-lite"/>
    </source>
</evidence>
<protein>
    <recommendedName>
        <fullName evidence="4">DUF5302 domain-containing protein</fullName>
    </recommendedName>
</protein>
<keyword evidence="3" id="KW-1185">Reference proteome</keyword>
<organism evidence="2 3">
    <name type="scientific">Ruania alba</name>
    <dbReference type="NCBI Taxonomy" id="648782"/>
    <lineage>
        <taxon>Bacteria</taxon>
        <taxon>Bacillati</taxon>
        <taxon>Actinomycetota</taxon>
        <taxon>Actinomycetes</taxon>
        <taxon>Micrococcales</taxon>
        <taxon>Ruaniaceae</taxon>
        <taxon>Ruania</taxon>
    </lineage>
</organism>
<sequence>MTQQSGADRTSEQDEQISDAKAKMREALERKAEREHPTAQGHRNTGAVHGSEVDGPGGRRVFRRKSV</sequence>
<dbReference type="Pfam" id="PF17227">
    <property type="entry name" value="DUF5302"/>
    <property type="match status" value="1"/>
</dbReference>
<feature type="region of interest" description="Disordered" evidence="1">
    <location>
        <begin position="1"/>
        <end position="67"/>
    </location>
</feature>
<evidence type="ECO:0000313" key="2">
    <source>
        <dbReference type="EMBL" id="SED87208.1"/>
    </source>
</evidence>